<dbReference type="KEGG" id="ocn:CUC15_14355"/>
<dbReference type="PANTHER" id="PTHR34857">
    <property type="entry name" value="SLL0384 PROTEIN"/>
    <property type="match status" value="1"/>
</dbReference>
<protein>
    <submittedName>
        <fullName evidence="7">Cobalt ABC transporter permease</fullName>
    </submittedName>
</protein>
<dbReference type="GO" id="GO:0005886">
    <property type="term" value="C:plasma membrane"/>
    <property type="evidence" value="ECO:0007669"/>
    <property type="project" value="UniProtKB-ARBA"/>
</dbReference>
<evidence type="ECO:0000313" key="8">
    <source>
        <dbReference type="Proteomes" id="UP000253908"/>
    </source>
</evidence>
<evidence type="ECO:0000256" key="5">
    <source>
        <dbReference type="ARBA" id="ARBA00023136"/>
    </source>
</evidence>
<evidence type="ECO:0000256" key="3">
    <source>
        <dbReference type="ARBA" id="ARBA00022692"/>
    </source>
</evidence>
<reference evidence="8" key="1">
    <citation type="submission" date="2017-11" db="EMBL/GenBank/DDBJ databases">
        <authorList>
            <person name="Zhu W."/>
        </authorList>
    </citation>
    <scope>NUCLEOTIDE SEQUENCE [LARGE SCALE GENOMIC DNA]</scope>
    <source>
        <strain evidence="8">160</strain>
    </source>
</reference>
<name>A0A345PJ56_9BACI</name>
<dbReference type="RefSeq" id="WP_114917323.1">
    <property type="nucleotide sequence ID" value="NZ_CP024848.1"/>
</dbReference>
<dbReference type="InterPro" id="IPR051611">
    <property type="entry name" value="ECF_transporter_component"/>
</dbReference>
<feature type="transmembrane region" description="Helical" evidence="6">
    <location>
        <begin position="23"/>
        <end position="55"/>
    </location>
</feature>
<evidence type="ECO:0000256" key="4">
    <source>
        <dbReference type="ARBA" id="ARBA00022989"/>
    </source>
</evidence>
<dbReference type="InterPro" id="IPR003339">
    <property type="entry name" value="ABC/ECF_trnsptr_transmembrane"/>
</dbReference>
<dbReference type="CDD" id="cd16914">
    <property type="entry name" value="EcfT"/>
    <property type="match status" value="1"/>
</dbReference>
<keyword evidence="5 6" id="KW-0472">Membrane</keyword>
<comment type="subcellular location">
    <subcellularLocation>
        <location evidence="1">Membrane</location>
        <topology evidence="1">Multi-pass membrane protein</topology>
    </subcellularLocation>
</comment>
<feature type="transmembrane region" description="Helical" evidence="6">
    <location>
        <begin position="103"/>
        <end position="126"/>
    </location>
</feature>
<accession>A0A345PJ56</accession>
<dbReference type="OrthoDB" id="166227at2"/>
<keyword evidence="3 6" id="KW-0812">Transmembrane</keyword>
<evidence type="ECO:0000256" key="2">
    <source>
        <dbReference type="ARBA" id="ARBA00022475"/>
    </source>
</evidence>
<dbReference type="AlphaFoldDB" id="A0A345PJ56"/>
<evidence type="ECO:0000256" key="1">
    <source>
        <dbReference type="ARBA" id="ARBA00004141"/>
    </source>
</evidence>
<gene>
    <name evidence="7" type="ORF">CUC15_14355</name>
</gene>
<dbReference type="EMBL" id="CP024848">
    <property type="protein sequence ID" value="AXI10036.1"/>
    <property type="molecule type" value="Genomic_DNA"/>
</dbReference>
<dbReference type="Pfam" id="PF02361">
    <property type="entry name" value="CbiQ"/>
    <property type="match status" value="1"/>
</dbReference>
<dbReference type="PANTHER" id="PTHR34857:SF2">
    <property type="entry name" value="SLL0384 PROTEIN"/>
    <property type="match status" value="1"/>
</dbReference>
<proteinExistence type="predicted"/>
<organism evidence="7 8">
    <name type="scientific">Oceanobacillus zhaokaii</name>
    <dbReference type="NCBI Taxonomy" id="2052660"/>
    <lineage>
        <taxon>Bacteria</taxon>
        <taxon>Bacillati</taxon>
        <taxon>Bacillota</taxon>
        <taxon>Bacilli</taxon>
        <taxon>Bacillales</taxon>
        <taxon>Bacillaceae</taxon>
        <taxon>Oceanobacillus</taxon>
    </lineage>
</organism>
<evidence type="ECO:0000256" key="6">
    <source>
        <dbReference type="SAM" id="Phobius"/>
    </source>
</evidence>
<feature type="transmembrane region" description="Helical" evidence="6">
    <location>
        <begin position="62"/>
        <end position="83"/>
    </location>
</feature>
<feature type="transmembrane region" description="Helical" evidence="6">
    <location>
        <begin position="236"/>
        <end position="254"/>
    </location>
</feature>
<keyword evidence="4 6" id="KW-1133">Transmembrane helix</keyword>
<sequence>MEPIHLYAHKKSYIDQIDPISKLLFAFVSIFITYLFSSIPITCFVLLISILLLMVGRVLRKIVPLLAISFTLLLSIIVVQGLTHPTNETPLLTIGSIIFYQEGLTLAFLITLRVFNMLAAFGVLILTTKPDDLMESLMKQGMSPKISYVFLSVFQLIPQMRATLGKITDAQRSRGMETEGSLMIRIKAFFPLIGPVVLSSLNMTKERAIALEVRGFSSKGKKTFINEEKSYFYPKFIRCGLLALLIAVIVWRIVG</sequence>
<keyword evidence="2" id="KW-1003">Cell membrane</keyword>
<dbReference type="Proteomes" id="UP000253908">
    <property type="component" value="Chromosome"/>
</dbReference>
<evidence type="ECO:0000313" key="7">
    <source>
        <dbReference type="EMBL" id="AXI10036.1"/>
    </source>
</evidence>
<keyword evidence="8" id="KW-1185">Reference proteome</keyword>